<keyword evidence="4" id="KW-0325">Glycoprotein</keyword>
<evidence type="ECO:0000313" key="8">
    <source>
        <dbReference type="Proteomes" id="UP000499080"/>
    </source>
</evidence>
<keyword evidence="2" id="KW-0472">Membrane</keyword>
<keyword evidence="5" id="KW-0393">Immunoglobulin domain</keyword>
<dbReference type="SMART" id="SM00409">
    <property type="entry name" value="IG"/>
    <property type="match status" value="2"/>
</dbReference>
<dbReference type="InterPro" id="IPR003599">
    <property type="entry name" value="Ig_sub"/>
</dbReference>
<dbReference type="PANTHER" id="PTHR11640:SF164">
    <property type="entry name" value="MAM DOMAIN-CONTAINING GLYCOSYLPHOSPHATIDYLINOSITOL ANCHOR PROTEIN 1"/>
    <property type="match status" value="1"/>
</dbReference>
<dbReference type="InterPro" id="IPR051275">
    <property type="entry name" value="Cell_adhesion_signaling"/>
</dbReference>
<dbReference type="InterPro" id="IPR003598">
    <property type="entry name" value="Ig_sub2"/>
</dbReference>
<evidence type="ECO:0000256" key="1">
    <source>
        <dbReference type="ARBA" id="ARBA00004479"/>
    </source>
</evidence>
<keyword evidence="8" id="KW-1185">Reference proteome</keyword>
<protein>
    <recommendedName>
        <fullName evidence="6">Ig-like domain-containing protein</fullName>
    </recommendedName>
</protein>
<evidence type="ECO:0000256" key="5">
    <source>
        <dbReference type="ARBA" id="ARBA00023319"/>
    </source>
</evidence>
<dbReference type="InterPro" id="IPR013783">
    <property type="entry name" value="Ig-like_fold"/>
</dbReference>
<dbReference type="Gene3D" id="2.60.40.10">
    <property type="entry name" value="Immunoglobulins"/>
    <property type="match status" value="2"/>
</dbReference>
<dbReference type="GO" id="GO:0050839">
    <property type="term" value="F:cell adhesion molecule binding"/>
    <property type="evidence" value="ECO:0007669"/>
    <property type="project" value="TreeGrafter"/>
</dbReference>
<evidence type="ECO:0000313" key="7">
    <source>
        <dbReference type="EMBL" id="GBL74737.1"/>
    </source>
</evidence>
<comment type="subcellular location">
    <subcellularLocation>
        <location evidence="1">Membrane</location>
        <topology evidence="1">Single-pass type I membrane protein</topology>
    </subcellularLocation>
</comment>
<evidence type="ECO:0000256" key="2">
    <source>
        <dbReference type="ARBA" id="ARBA00023136"/>
    </source>
</evidence>
<dbReference type="InterPro" id="IPR007110">
    <property type="entry name" value="Ig-like_dom"/>
</dbReference>
<name>A0A4Y2A5A9_ARAVE</name>
<comment type="caution">
    <text evidence="7">The sequence shown here is derived from an EMBL/GenBank/DDBJ whole genome shotgun (WGS) entry which is preliminary data.</text>
</comment>
<keyword evidence="3" id="KW-1015">Disulfide bond</keyword>
<feature type="domain" description="Ig-like" evidence="6">
    <location>
        <begin position="1"/>
        <end position="82"/>
    </location>
</feature>
<proteinExistence type="predicted"/>
<evidence type="ECO:0000259" key="6">
    <source>
        <dbReference type="PROSITE" id="PS50835"/>
    </source>
</evidence>
<accession>A0A4Y2A5A9</accession>
<dbReference type="SMART" id="SM00408">
    <property type="entry name" value="IGc2"/>
    <property type="match status" value="2"/>
</dbReference>
<dbReference type="GO" id="GO:0098609">
    <property type="term" value="P:cell-cell adhesion"/>
    <property type="evidence" value="ECO:0007669"/>
    <property type="project" value="TreeGrafter"/>
</dbReference>
<dbReference type="EMBL" id="BGPR01000006">
    <property type="protein sequence ID" value="GBL74737.1"/>
    <property type="molecule type" value="Genomic_DNA"/>
</dbReference>
<organism evidence="7 8">
    <name type="scientific">Araneus ventricosus</name>
    <name type="common">Orbweaver spider</name>
    <name type="synonym">Epeira ventricosa</name>
    <dbReference type="NCBI Taxonomy" id="182803"/>
    <lineage>
        <taxon>Eukaryota</taxon>
        <taxon>Metazoa</taxon>
        <taxon>Ecdysozoa</taxon>
        <taxon>Arthropoda</taxon>
        <taxon>Chelicerata</taxon>
        <taxon>Arachnida</taxon>
        <taxon>Araneae</taxon>
        <taxon>Araneomorphae</taxon>
        <taxon>Entelegynae</taxon>
        <taxon>Araneoidea</taxon>
        <taxon>Araneidae</taxon>
        <taxon>Araneus</taxon>
    </lineage>
</organism>
<dbReference type="Proteomes" id="UP000499080">
    <property type="component" value="Unassembled WGS sequence"/>
</dbReference>
<evidence type="ECO:0000256" key="4">
    <source>
        <dbReference type="ARBA" id="ARBA00023180"/>
    </source>
</evidence>
<dbReference type="PANTHER" id="PTHR11640">
    <property type="entry name" value="NEPHRIN"/>
    <property type="match status" value="1"/>
</dbReference>
<dbReference type="Pfam" id="PF13927">
    <property type="entry name" value="Ig_3"/>
    <property type="match status" value="2"/>
</dbReference>
<dbReference type="AlphaFoldDB" id="A0A4Y2A5A9"/>
<evidence type="ECO:0000256" key="3">
    <source>
        <dbReference type="ARBA" id="ARBA00023157"/>
    </source>
</evidence>
<gene>
    <name evidence="7" type="ORF">AVEN_243608_1</name>
</gene>
<feature type="domain" description="Ig-like" evidence="6">
    <location>
        <begin position="86"/>
        <end position="176"/>
    </location>
</feature>
<dbReference type="SUPFAM" id="SSF48726">
    <property type="entry name" value="Immunoglobulin"/>
    <property type="match status" value="2"/>
</dbReference>
<reference evidence="7 8" key="1">
    <citation type="journal article" date="2019" name="Sci. Rep.">
        <title>Orb-weaving spider Araneus ventricosus genome elucidates the spidroin gene catalogue.</title>
        <authorList>
            <person name="Kono N."/>
            <person name="Nakamura H."/>
            <person name="Ohtoshi R."/>
            <person name="Moran D.A.P."/>
            <person name="Shinohara A."/>
            <person name="Yoshida Y."/>
            <person name="Fujiwara M."/>
            <person name="Mori M."/>
            <person name="Tomita M."/>
            <person name="Arakawa K."/>
        </authorList>
    </citation>
    <scope>NUCLEOTIDE SEQUENCE [LARGE SCALE GENOMIC DNA]</scope>
</reference>
<dbReference type="OrthoDB" id="10028801at2759"/>
<dbReference type="PROSITE" id="PS50835">
    <property type="entry name" value="IG_LIKE"/>
    <property type="match status" value="2"/>
</dbReference>
<dbReference type="InterPro" id="IPR036179">
    <property type="entry name" value="Ig-like_dom_sf"/>
</dbReference>
<dbReference type="GO" id="GO:0005886">
    <property type="term" value="C:plasma membrane"/>
    <property type="evidence" value="ECO:0007669"/>
    <property type="project" value="TreeGrafter"/>
</dbReference>
<sequence>MVEGRSGEVNMTAKGYPEIHTYKWSKSGSFIPRRTDGYDQLPGVTMEGPVVFFNQVSRHDSGAYTCVAQNVEGSASATLTLNVLYPAVIFNITENVEVSEGESVQLECFADGNPLSEDTITWRRQGSSGTQLVSVNSEPGHSILTISNLTRNDGHVLECVADNGVGNPSIRTAHVTVLCK</sequence>
<dbReference type="GO" id="GO:0005911">
    <property type="term" value="C:cell-cell junction"/>
    <property type="evidence" value="ECO:0007669"/>
    <property type="project" value="TreeGrafter"/>
</dbReference>